<dbReference type="STRING" id="366584.SAMN05216377_10979"/>
<name>A0A1G7RMT0_PSEOR</name>
<dbReference type="Gene3D" id="3.50.50.60">
    <property type="entry name" value="FAD/NAD(P)-binding domain"/>
    <property type="match status" value="2"/>
</dbReference>
<evidence type="ECO:0000256" key="3">
    <source>
        <dbReference type="ARBA" id="ARBA00022630"/>
    </source>
</evidence>
<keyword evidence="5" id="KW-0560">Oxidoreductase</keyword>
<dbReference type="Proteomes" id="UP000198967">
    <property type="component" value="Unassembled WGS sequence"/>
</dbReference>
<keyword evidence="3" id="KW-0285">Flavoprotein</keyword>
<dbReference type="OrthoDB" id="9798604at2"/>
<accession>A0A1G7RMT0</accession>
<dbReference type="AlphaFoldDB" id="A0A1G7RMT0"/>
<evidence type="ECO:0000256" key="1">
    <source>
        <dbReference type="ARBA" id="ARBA00001974"/>
    </source>
</evidence>
<keyword evidence="8" id="KW-1185">Reference proteome</keyword>
<dbReference type="PANTHER" id="PTHR42784:SF1">
    <property type="entry name" value="PYRANOSE 2-OXIDASE"/>
    <property type="match status" value="1"/>
</dbReference>
<evidence type="ECO:0000256" key="2">
    <source>
        <dbReference type="ARBA" id="ARBA00010790"/>
    </source>
</evidence>
<evidence type="ECO:0000259" key="6">
    <source>
        <dbReference type="Pfam" id="PF05199"/>
    </source>
</evidence>
<evidence type="ECO:0000256" key="5">
    <source>
        <dbReference type="ARBA" id="ARBA00023002"/>
    </source>
</evidence>
<evidence type="ECO:0000313" key="7">
    <source>
        <dbReference type="EMBL" id="SDG12098.1"/>
    </source>
</evidence>
<protein>
    <submittedName>
        <fullName evidence="7">Choline dehydrogenase</fullName>
    </submittedName>
</protein>
<dbReference type="Pfam" id="PF13450">
    <property type="entry name" value="NAD_binding_8"/>
    <property type="match status" value="1"/>
</dbReference>
<feature type="domain" description="Glucose-methanol-choline oxidoreductase C-terminal" evidence="6">
    <location>
        <begin position="422"/>
        <end position="475"/>
    </location>
</feature>
<dbReference type="SUPFAM" id="SSF51905">
    <property type="entry name" value="FAD/NAD(P)-binding domain"/>
    <property type="match status" value="1"/>
</dbReference>
<comment type="similarity">
    <text evidence="2">Belongs to the GMC oxidoreductase family.</text>
</comment>
<dbReference type="Pfam" id="PF05199">
    <property type="entry name" value="GMC_oxred_C"/>
    <property type="match status" value="1"/>
</dbReference>
<reference evidence="7 8" key="1">
    <citation type="submission" date="2016-10" db="EMBL/GenBank/DDBJ databases">
        <authorList>
            <person name="de Groot N.N."/>
        </authorList>
    </citation>
    <scope>NUCLEOTIDE SEQUENCE [LARGE SCALE GENOMIC DNA]</scope>
    <source>
        <strain evidence="7 8">CGMCC 4.3143</strain>
    </source>
</reference>
<evidence type="ECO:0000313" key="8">
    <source>
        <dbReference type="Proteomes" id="UP000198967"/>
    </source>
</evidence>
<dbReference type="InterPro" id="IPR007867">
    <property type="entry name" value="GMC_OxRtase_C"/>
</dbReference>
<dbReference type="InterPro" id="IPR036188">
    <property type="entry name" value="FAD/NAD-bd_sf"/>
</dbReference>
<dbReference type="PANTHER" id="PTHR42784">
    <property type="entry name" value="PYRANOSE 2-OXIDASE"/>
    <property type="match status" value="1"/>
</dbReference>
<dbReference type="GO" id="GO:0016614">
    <property type="term" value="F:oxidoreductase activity, acting on CH-OH group of donors"/>
    <property type="evidence" value="ECO:0007669"/>
    <property type="project" value="InterPro"/>
</dbReference>
<proteinExistence type="inferred from homology"/>
<dbReference type="EMBL" id="FNBE01000009">
    <property type="protein sequence ID" value="SDG12098.1"/>
    <property type="molecule type" value="Genomic_DNA"/>
</dbReference>
<dbReference type="InterPro" id="IPR051473">
    <property type="entry name" value="P2Ox-like"/>
</dbReference>
<comment type="cofactor">
    <cofactor evidence="1">
        <name>FAD</name>
        <dbReference type="ChEBI" id="CHEBI:57692"/>
    </cofactor>
</comment>
<keyword evidence="4" id="KW-0274">FAD</keyword>
<sequence>MPPAPADLFFPRTVDPGHVYDVIVVGSGMGGGVLASQLARRGADVLVLEAGGYLFPTHVGNLARQIPIGRFSKHIWSLWDEFKTVNYEGAGPDVDSGQAFALGGRSLFWGGLIPRQAPWELAGWPRAVADDLLLNGGFAAAEAALNRARPDFADFQRVARVELEQRMPGFVAEDAPLAVQYNGATPLALPAGLFSTADLLLEDSLVDDPGRARPQVHLETAVQRVRPGTPMVVECWDGLPREYRAERVVLSAGTIESAKIALASGLGGPRTGVGITDHTIRFRHFALPPGTFGITPGDSAKVVLRHPLSSRTDKGFLVVVEIGANLNQGRFVDPANLARDRAVRNGWTACEIVYLHYADLDDTNAVRLSGPDPAAPVKLELKRVPPPAADLALADDLTAALFAGLGATPVAEEQGLFLENGRLGGVAHEVGTLRMGAVVDENLRFADVEHLYACDNSVFPASPAANPSLTTVALAIRLAAHLS</sequence>
<gene>
    <name evidence="7" type="ORF">SAMN05216377_10979</name>
</gene>
<organism evidence="7 8">
    <name type="scientific">Pseudonocardia oroxyli</name>
    <dbReference type="NCBI Taxonomy" id="366584"/>
    <lineage>
        <taxon>Bacteria</taxon>
        <taxon>Bacillati</taxon>
        <taxon>Actinomycetota</taxon>
        <taxon>Actinomycetes</taxon>
        <taxon>Pseudonocardiales</taxon>
        <taxon>Pseudonocardiaceae</taxon>
        <taxon>Pseudonocardia</taxon>
    </lineage>
</organism>
<evidence type="ECO:0000256" key="4">
    <source>
        <dbReference type="ARBA" id="ARBA00022827"/>
    </source>
</evidence>
<dbReference type="RefSeq" id="WP_093084538.1">
    <property type="nucleotide sequence ID" value="NZ_FNBE01000009.1"/>
</dbReference>